<keyword evidence="1" id="KW-0812">Transmembrane</keyword>
<gene>
    <name evidence="2" type="ORF">OLW01_01150</name>
</gene>
<organism evidence="2 3">
    <name type="scientific">Catenovulum adriaticum</name>
    <dbReference type="NCBI Taxonomy" id="2984846"/>
    <lineage>
        <taxon>Bacteria</taxon>
        <taxon>Pseudomonadati</taxon>
        <taxon>Pseudomonadota</taxon>
        <taxon>Gammaproteobacteria</taxon>
        <taxon>Alteromonadales</taxon>
        <taxon>Alteromonadaceae</taxon>
        <taxon>Catenovulum</taxon>
    </lineage>
</organism>
<accession>A0ABY7ALN8</accession>
<keyword evidence="1" id="KW-0472">Membrane</keyword>
<evidence type="ECO:0000313" key="3">
    <source>
        <dbReference type="Proteomes" id="UP001163726"/>
    </source>
</evidence>
<protein>
    <recommendedName>
        <fullName evidence="4">DUF2570 domain-containing protein</fullName>
    </recommendedName>
</protein>
<reference evidence="2" key="1">
    <citation type="submission" date="2022-10" db="EMBL/GenBank/DDBJ databases">
        <title>Catenovulum adriacola sp. nov. isolated in the Harbour of Susak.</title>
        <authorList>
            <person name="Schoch T."/>
            <person name="Reich S.J."/>
            <person name="Stoeferle S."/>
            <person name="Flaiz M."/>
            <person name="Kazda M."/>
            <person name="Riedel C.U."/>
            <person name="Duerre P."/>
        </authorList>
    </citation>
    <scope>NUCLEOTIDE SEQUENCE</scope>
    <source>
        <strain evidence="2">TS8</strain>
    </source>
</reference>
<evidence type="ECO:0000313" key="2">
    <source>
        <dbReference type="EMBL" id="WAJ70454.1"/>
    </source>
</evidence>
<dbReference type="Proteomes" id="UP001163726">
    <property type="component" value="Chromosome"/>
</dbReference>
<proteinExistence type="predicted"/>
<feature type="transmembrane region" description="Helical" evidence="1">
    <location>
        <begin position="6"/>
        <end position="24"/>
    </location>
</feature>
<evidence type="ECO:0008006" key="4">
    <source>
        <dbReference type="Google" id="ProtNLM"/>
    </source>
</evidence>
<name>A0ABY7ALN8_9ALTE</name>
<keyword evidence="1" id="KW-1133">Transmembrane helix</keyword>
<dbReference type="RefSeq" id="WP_268074806.1">
    <property type="nucleotide sequence ID" value="NZ_CP109965.1"/>
</dbReference>
<evidence type="ECO:0000256" key="1">
    <source>
        <dbReference type="SAM" id="Phobius"/>
    </source>
</evidence>
<dbReference type="EMBL" id="CP109965">
    <property type="protein sequence ID" value="WAJ70454.1"/>
    <property type="molecule type" value="Genomic_DNA"/>
</dbReference>
<sequence>MLFSAIIGMLTVIVFYLFYRAEVLKRELKVSKARLNNMHSSTKHQNDILLQLAQNQADLLQTKLNQNKSFATDDSADTIQLAEAILSQYCNIIADVALKNESVSKSVARYLDRSSDFSAQDLKQVIMKQSNEVKQSWHKNNLSGFIRFCELLIEPPKPA</sequence>
<keyword evidence="3" id="KW-1185">Reference proteome</keyword>